<comment type="caution">
    <text evidence="2">The sequence shown here is derived from an EMBL/GenBank/DDBJ whole genome shotgun (WGS) entry which is preliminary data.</text>
</comment>
<feature type="region of interest" description="Disordered" evidence="1">
    <location>
        <begin position="108"/>
        <end position="137"/>
    </location>
</feature>
<dbReference type="Pfam" id="PF09981">
    <property type="entry name" value="DUF2218"/>
    <property type="match status" value="1"/>
</dbReference>
<proteinExistence type="predicted"/>
<gene>
    <name evidence="2" type="ORF">OHJ16_08495</name>
</gene>
<dbReference type="Proteomes" id="UP001072034">
    <property type="component" value="Unassembled WGS sequence"/>
</dbReference>
<dbReference type="InterPro" id="IPR014543">
    <property type="entry name" value="UCP028291"/>
</dbReference>
<feature type="compositionally biased region" description="Basic and acidic residues" evidence="1">
    <location>
        <begin position="124"/>
        <end position="137"/>
    </location>
</feature>
<keyword evidence="3" id="KW-1185">Reference proteome</keyword>
<dbReference type="EMBL" id="JAPTMY010000016">
    <property type="protein sequence ID" value="MCZ0858082.1"/>
    <property type="molecule type" value="Genomic_DNA"/>
</dbReference>
<name>A0ABT4I8K0_9ACTO</name>
<organism evidence="2 3">
    <name type="scientific">Actinomyces israelii</name>
    <dbReference type="NCBI Taxonomy" id="1659"/>
    <lineage>
        <taxon>Bacteria</taxon>
        <taxon>Bacillati</taxon>
        <taxon>Actinomycetota</taxon>
        <taxon>Actinomycetes</taxon>
        <taxon>Actinomycetales</taxon>
        <taxon>Actinomycetaceae</taxon>
        <taxon>Actinomyces</taxon>
    </lineage>
</organism>
<evidence type="ECO:0000313" key="2">
    <source>
        <dbReference type="EMBL" id="MCZ0858082.1"/>
    </source>
</evidence>
<accession>A0ABT4I8K0</accession>
<evidence type="ECO:0000313" key="3">
    <source>
        <dbReference type="Proteomes" id="UP001072034"/>
    </source>
</evidence>
<dbReference type="RefSeq" id="WP_043562364.1">
    <property type="nucleotide sequence ID" value="NZ_CAJPNG010000025.1"/>
</dbReference>
<sequence>MSASETPAFDRSSVARVATDRPDRYGRQLVAHMGRKITTAWDDASATGSLSFNREGPVTGVVELACDEGALVLALRTTEADLARLERVTGTHLARFGHKEGLAVSWVRDDGAPGTAQGPLSEEDMARTRAEREARRA</sequence>
<reference evidence="2" key="1">
    <citation type="submission" date="2022-10" db="EMBL/GenBank/DDBJ databases">
        <title>Genome sequence of Actinomyces israelii ATCC 10048.</title>
        <authorList>
            <person name="Watt R.M."/>
            <person name="Tong W.M."/>
        </authorList>
    </citation>
    <scope>NUCLEOTIDE SEQUENCE</scope>
    <source>
        <strain evidence="2">ATCC 10048</strain>
    </source>
</reference>
<evidence type="ECO:0000256" key="1">
    <source>
        <dbReference type="SAM" id="MobiDB-lite"/>
    </source>
</evidence>
<protein>
    <submittedName>
        <fullName evidence="2">DUF2218 domain-containing protein</fullName>
    </submittedName>
</protein>
<dbReference type="Gene3D" id="3.30.310.50">
    <property type="entry name" value="Alpha-D-phosphohexomutase, C-terminal domain"/>
    <property type="match status" value="1"/>
</dbReference>